<proteinExistence type="predicted"/>
<gene>
    <name evidence="1" type="ORF">CS063_08970</name>
</gene>
<organism evidence="1 2">
    <name type="scientific">Sporanaerobium hydrogeniformans</name>
    <dbReference type="NCBI Taxonomy" id="3072179"/>
    <lineage>
        <taxon>Bacteria</taxon>
        <taxon>Bacillati</taxon>
        <taxon>Bacillota</taxon>
        <taxon>Clostridia</taxon>
        <taxon>Lachnospirales</taxon>
        <taxon>Lachnospiraceae</taxon>
        <taxon>Sporanaerobium</taxon>
    </lineage>
</organism>
<keyword evidence="1" id="KW-0436">Ligase</keyword>
<comment type="caution">
    <text evidence="1">The sequence shown here is derived from an EMBL/GenBank/DDBJ whole genome shotgun (WGS) entry which is preliminary data.</text>
</comment>
<keyword evidence="2" id="KW-1185">Reference proteome</keyword>
<accession>A0AC61DC84</accession>
<dbReference type="EMBL" id="PEDL01000008">
    <property type="protein sequence ID" value="PHV70653.1"/>
    <property type="molecule type" value="Genomic_DNA"/>
</dbReference>
<evidence type="ECO:0000313" key="1">
    <source>
        <dbReference type="EMBL" id="PHV70653.1"/>
    </source>
</evidence>
<reference evidence="1" key="1">
    <citation type="submission" date="2017-10" db="EMBL/GenBank/DDBJ databases">
        <title>Genome sequence of cellulolytic Lachnospiraceae bacterium XHS1971 isolated from hotspring sediment.</title>
        <authorList>
            <person name="Vasudevan G."/>
            <person name="Joshi A.J."/>
            <person name="Hivarkar S."/>
            <person name="Lanjekar V.B."/>
            <person name="Dhakephalkar P.K."/>
            <person name="Dagar S."/>
        </authorList>
    </citation>
    <scope>NUCLEOTIDE SEQUENCE</scope>
    <source>
        <strain evidence="1">XHS1971</strain>
    </source>
</reference>
<protein>
    <submittedName>
        <fullName evidence="1">Alanine--tRNA ligase</fullName>
    </submittedName>
</protein>
<evidence type="ECO:0000313" key="2">
    <source>
        <dbReference type="Proteomes" id="UP000224460"/>
    </source>
</evidence>
<name>A0AC61DC84_9FIRM</name>
<dbReference type="Proteomes" id="UP000224460">
    <property type="component" value="Unassembled WGS sequence"/>
</dbReference>
<sequence length="881" mass="97617">MKNYGLNELREMYLQFFESKGHLRAKSFPLVPQNDNSLLLINAGMAPLKPYFTGQEEPPKRRMATCQKCIRTGDIENVGKTARHGTFFEMLGNFSFGDYFKEEAITYAWEFVTKVLEIPEERLLVTVYEEDEEAAQIWHQQIGLPKEKIFYMGKEDNFWEAGIDGPCGPCSEIYYDRGEEFGCGEPSCTVGCECDRFMEFWNLVFTQFERHEDGTYTPLAQRNIDTGMGLERLAALMQGVSSIFDVDTVKAIRDHVCQLANVTYGADVKKDISIRVITDHIRSVTFMAADGVLPSNEGRGYVMRRLLRRAVRHAKLLGIQGLFLRELVKTVVENSKHEYTELEDKFEYIIKLLTVEEKNFNETIDRGLNLLKGYMKEMKNRGETVLEGKACFTLSDTYGFPIDLTREILEEQGLKADEEGFKVEMDIQRQKAREARGGSKYMGADETIFNQMDAAMKTLFVGYDQLETKGQLAILANDEKLLDVASCGENIYVVIPETPFYAESGGQVGDNGVITTATGKAIVAHTTKVIGGKFAHHAKVIEGSLEKGQMATFTVENTSRMDTSRNHSATHLLQKALREVVGGHIEQAGSNVTKERLRFDFTHFEALNPEQLAQVEALVNEKILEGLTVTIKQMSIDEARQLGATALFGEKYGQTVRVVNMGDYSIELCGGTHIQNTAAIGTFKIISETGVAAGVRRIEAVTGRGAIAYYQEIESNLQEIAQVVKAKKSEVVKKVESLVSEHRALEKENEKLKAEITGAKASSILEQVESIGNLQVLLSRQDNLDMNALRNMGDALKDKLEKGVVILASAVDGKVNLVAMASKSAVEQGIHCGNIISQAVRVVNGGGGGRPNMAQAGGKDASKIAEALEVAKQVIASQITQ</sequence>